<protein>
    <submittedName>
        <fullName evidence="1">Uncharacterized protein</fullName>
    </submittedName>
</protein>
<evidence type="ECO:0000313" key="1">
    <source>
        <dbReference type="EMBL" id="GGG09002.1"/>
    </source>
</evidence>
<proteinExistence type="predicted"/>
<name>A0ABQ1W125_9BACL</name>
<accession>A0ABQ1W125</accession>
<evidence type="ECO:0000313" key="2">
    <source>
        <dbReference type="Proteomes" id="UP000608420"/>
    </source>
</evidence>
<gene>
    <name evidence="1" type="ORF">GCM10010913_33500</name>
</gene>
<keyword evidence="2" id="KW-1185">Reference proteome</keyword>
<comment type="caution">
    <text evidence="1">The sequence shown here is derived from an EMBL/GenBank/DDBJ whole genome shotgun (WGS) entry which is preliminary data.</text>
</comment>
<sequence>MDEFITMRADEIGSIVSSRNEEYRAKSKRLQSLFHEILQCLPEPKQSELFQYEELTNEGASKLFAIIYGQGLIETRFIQSHLSNRQ</sequence>
<dbReference type="Proteomes" id="UP000608420">
    <property type="component" value="Unassembled WGS sequence"/>
</dbReference>
<organism evidence="1 2">
    <name type="scientific">Paenibacillus aceti</name>
    <dbReference type="NCBI Taxonomy" id="1820010"/>
    <lineage>
        <taxon>Bacteria</taxon>
        <taxon>Bacillati</taxon>
        <taxon>Bacillota</taxon>
        <taxon>Bacilli</taxon>
        <taxon>Bacillales</taxon>
        <taxon>Paenibacillaceae</taxon>
        <taxon>Paenibacillus</taxon>
    </lineage>
</organism>
<reference evidence="2" key="1">
    <citation type="journal article" date="2019" name="Int. J. Syst. Evol. Microbiol.">
        <title>The Global Catalogue of Microorganisms (GCM) 10K type strain sequencing project: providing services to taxonomists for standard genome sequencing and annotation.</title>
        <authorList>
            <consortium name="The Broad Institute Genomics Platform"/>
            <consortium name="The Broad Institute Genome Sequencing Center for Infectious Disease"/>
            <person name="Wu L."/>
            <person name="Ma J."/>
        </authorList>
    </citation>
    <scope>NUCLEOTIDE SEQUENCE [LARGE SCALE GENOMIC DNA]</scope>
    <source>
        <strain evidence="2">CGMCC 1.15420</strain>
    </source>
</reference>
<dbReference type="EMBL" id="BMIW01000026">
    <property type="protein sequence ID" value="GGG09002.1"/>
    <property type="molecule type" value="Genomic_DNA"/>
</dbReference>